<reference evidence="1" key="1">
    <citation type="journal article" date="2018" name="Nat. Biotechnol.">
        <title>A standardized bacterial taxonomy based on genome phylogeny substantially revises the tree of life.</title>
        <authorList>
            <person name="Parks D.H."/>
            <person name="Chuvochina M."/>
            <person name="Waite D.W."/>
            <person name="Rinke C."/>
            <person name="Skarshewski A."/>
            <person name="Chaumeil P.A."/>
            <person name="Hugenholtz P."/>
        </authorList>
    </citation>
    <scope>NUCLEOTIDE SEQUENCE [LARGE SCALE GENOMIC DNA]</scope>
    <source>
        <strain evidence="1">UBA11284</strain>
    </source>
</reference>
<protein>
    <submittedName>
        <fullName evidence="1">Uncharacterized protein</fullName>
    </submittedName>
</protein>
<accession>A0A3D0KJH3</accession>
<gene>
    <name evidence="1" type="ORF">DEO68_16505</name>
</gene>
<evidence type="ECO:0000313" key="1">
    <source>
        <dbReference type="EMBL" id="HCA03722.1"/>
    </source>
</evidence>
<sequence length="261" mass="29535">MKATLRVEAISISALVVTVKWYLGKRRFGWLNVDVSTENIYDVQDVKAIAELMSLRYLLWDSADILGSINPGSFSIMVSQPAILDVLAKKTDRHAIEPYASLLRTAFAKTPVNRLDEAEVEEEETPWPNPVPVSISEDMRSPYMIIYVEGMGRLGISERSVTEFADQHRIFSGSSPSDPFKSICDALNHRHLALYKIPTKREHEKIEKYGEDGVAQVWRNTAGNMMYIVLPKPELNVLLTCIQGSKGYLASQTFVRYRLDH</sequence>
<proteinExistence type="predicted"/>
<dbReference type="EMBL" id="DOTR01000094">
    <property type="protein sequence ID" value="HCA03722.1"/>
    <property type="molecule type" value="Genomic_DNA"/>
</dbReference>
<comment type="caution">
    <text evidence="1">The sequence shown here is derived from an EMBL/GenBank/DDBJ whole genome shotgun (WGS) entry which is preliminary data.</text>
</comment>
<dbReference type="AlphaFoldDB" id="A0A3D0KJH3"/>
<name>A0A3D0KJH3_9GAMM</name>
<organism evidence="1">
    <name type="scientific">Halomonas campaniensis</name>
    <dbReference type="NCBI Taxonomy" id="213554"/>
    <lineage>
        <taxon>Bacteria</taxon>
        <taxon>Pseudomonadati</taxon>
        <taxon>Pseudomonadota</taxon>
        <taxon>Gammaproteobacteria</taxon>
        <taxon>Oceanospirillales</taxon>
        <taxon>Halomonadaceae</taxon>
        <taxon>Halomonas</taxon>
    </lineage>
</organism>